<dbReference type="GO" id="GO:0006508">
    <property type="term" value="P:proteolysis"/>
    <property type="evidence" value="ECO:0007669"/>
    <property type="project" value="UniProtKB-KW"/>
</dbReference>
<dbReference type="InterPro" id="IPR036852">
    <property type="entry name" value="Peptidase_S8/S53_dom_sf"/>
</dbReference>
<comment type="caution">
    <text evidence="11">The sequence shown here is derived from an EMBL/GenBank/DDBJ whole genome shotgun (WGS) entry which is preliminary data.</text>
</comment>
<dbReference type="InterPro" id="IPR030400">
    <property type="entry name" value="Sedolisin_dom"/>
</dbReference>
<comment type="cofactor">
    <cofactor evidence="1">
        <name>Ca(2+)</name>
        <dbReference type="ChEBI" id="CHEBI:29108"/>
    </cofactor>
</comment>
<evidence type="ECO:0000313" key="11">
    <source>
        <dbReference type="EMBL" id="KAF2073436.1"/>
    </source>
</evidence>
<evidence type="ECO:0000256" key="2">
    <source>
        <dbReference type="ARBA" id="ARBA00022670"/>
    </source>
</evidence>
<feature type="active site" description="Charge relay system" evidence="8">
    <location>
        <position position="401"/>
    </location>
</feature>
<evidence type="ECO:0000256" key="6">
    <source>
        <dbReference type="ARBA" id="ARBA00022837"/>
    </source>
</evidence>
<dbReference type="Pfam" id="PF00082">
    <property type="entry name" value="Peptidase_S8"/>
    <property type="match status" value="1"/>
</dbReference>
<keyword evidence="3" id="KW-0479">Metal-binding</keyword>
<feature type="compositionally biased region" description="Basic residues" evidence="9">
    <location>
        <begin position="1"/>
        <end position="14"/>
    </location>
</feature>
<evidence type="ECO:0000256" key="9">
    <source>
        <dbReference type="SAM" id="MobiDB-lite"/>
    </source>
</evidence>
<dbReference type="SUPFAM" id="SSF54897">
    <property type="entry name" value="Protease propeptides/inhibitors"/>
    <property type="match status" value="1"/>
</dbReference>
<keyword evidence="4 8" id="KW-0378">Hydrolase</keyword>
<name>A0A8J4Q3I7_9MYCE</name>
<feature type="active site" description="Charge relay system" evidence="8">
    <location>
        <position position="397"/>
    </location>
</feature>
<feature type="active site" description="Charge relay system" evidence="8">
    <location>
        <position position="593"/>
    </location>
</feature>
<dbReference type="InterPro" id="IPR023828">
    <property type="entry name" value="Peptidase_S8_Ser-AS"/>
</dbReference>
<evidence type="ECO:0000256" key="8">
    <source>
        <dbReference type="PROSITE-ProRule" id="PRU01032"/>
    </source>
</evidence>
<evidence type="ECO:0000256" key="1">
    <source>
        <dbReference type="ARBA" id="ARBA00001913"/>
    </source>
</evidence>
<evidence type="ECO:0000256" key="5">
    <source>
        <dbReference type="ARBA" id="ARBA00022825"/>
    </source>
</evidence>
<dbReference type="CDD" id="cd11377">
    <property type="entry name" value="Pro-peptidase_S53"/>
    <property type="match status" value="1"/>
</dbReference>
<evidence type="ECO:0000313" key="12">
    <source>
        <dbReference type="Proteomes" id="UP000695562"/>
    </source>
</evidence>
<dbReference type="CDD" id="cd04056">
    <property type="entry name" value="Peptidases_S53"/>
    <property type="match status" value="1"/>
</dbReference>
<dbReference type="InterPro" id="IPR000209">
    <property type="entry name" value="Peptidase_S8/S53_dom"/>
</dbReference>
<reference evidence="11" key="1">
    <citation type="submission" date="2020-01" db="EMBL/GenBank/DDBJ databases">
        <title>Development of genomics and gene disruption for Polysphondylium violaceum indicates a role for the polyketide synthase stlB in stalk morphogenesis.</title>
        <authorList>
            <person name="Narita B."/>
            <person name="Kawabe Y."/>
            <person name="Kin K."/>
            <person name="Saito T."/>
            <person name="Gibbs R."/>
            <person name="Kuspa A."/>
            <person name="Muzny D."/>
            <person name="Queller D."/>
            <person name="Richards S."/>
            <person name="Strassman J."/>
            <person name="Sucgang R."/>
            <person name="Worley K."/>
            <person name="Schaap P."/>
        </authorList>
    </citation>
    <scope>NUCLEOTIDE SEQUENCE</scope>
    <source>
        <strain evidence="11">QSvi11</strain>
    </source>
</reference>
<feature type="domain" description="Peptidase S53" evidence="10">
    <location>
        <begin position="329"/>
        <end position="682"/>
    </location>
</feature>
<dbReference type="PANTHER" id="PTHR14218">
    <property type="entry name" value="PROTEASE S8 TRIPEPTIDYL PEPTIDASE I CLN2"/>
    <property type="match status" value="1"/>
</dbReference>
<keyword evidence="2 8" id="KW-0645">Protease</keyword>
<feature type="compositionally biased region" description="Low complexity" evidence="9">
    <location>
        <begin position="41"/>
        <end position="53"/>
    </location>
</feature>
<proteinExistence type="predicted"/>
<keyword evidence="12" id="KW-1185">Reference proteome</keyword>
<dbReference type="InterPro" id="IPR050819">
    <property type="entry name" value="Tripeptidyl-peptidase_I"/>
</dbReference>
<dbReference type="PANTHER" id="PTHR14218:SF14">
    <property type="entry name" value="TRIPEPTIDYL-PEPTIDASE 1"/>
    <property type="match status" value="1"/>
</dbReference>
<dbReference type="Proteomes" id="UP000695562">
    <property type="component" value="Unassembled WGS sequence"/>
</dbReference>
<organism evidence="11 12">
    <name type="scientific">Polysphondylium violaceum</name>
    <dbReference type="NCBI Taxonomy" id="133409"/>
    <lineage>
        <taxon>Eukaryota</taxon>
        <taxon>Amoebozoa</taxon>
        <taxon>Evosea</taxon>
        <taxon>Eumycetozoa</taxon>
        <taxon>Dictyostelia</taxon>
        <taxon>Dictyosteliales</taxon>
        <taxon>Dictyosteliaceae</taxon>
        <taxon>Polysphondylium</taxon>
    </lineage>
</organism>
<dbReference type="Pfam" id="PF09286">
    <property type="entry name" value="Pro-kuma_activ"/>
    <property type="match status" value="1"/>
</dbReference>
<evidence type="ECO:0000256" key="4">
    <source>
        <dbReference type="ARBA" id="ARBA00022801"/>
    </source>
</evidence>
<dbReference type="SUPFAM" id="SSF52743">
    <property type="entry name" value="Subtilisin-like"/>
    <property type="match status" value="1"/>
</dbReference>
<dbReference type="GO" id="GO:0004252">
    <property type="term" value="F:serine-type endopeptidase activity"/>
    <property type="evidence" value="ECO:0007669"/>
    <property type="project" value="UniProtKB-UniRule"/>
</dbReference>
<keyword evidence="5 8" id="KW-0720">Serine protease</keyword>
<evidence type="ECO:0000256" key="7">
    <source>
        <dbReference type="ARBA" id="ARBA00023145"/>
    </source>
</evidence>
<dbReference type="InterPro" id="IPR015366">
    <property type="entry name" value="S53_propep"/>
</dbReference>
<gene>
    <name evidence="11" type="ORF">CYY_005253</name>
</gene>
<feature type="compositionally biased region" description="Basic residues" evidence="9">
    <location>
        <begin position="110"/>
        <end position="129"/>
    </location>
</feature>
<keyword evidence="7" id="KW-0865">Zymogen</keyword>
<dbReference type="PROSITE" id="PS51695">
    <property type="entry name" value="SEDOLISIN"/>
    <property type="match status" value="1"/>
</dbReference>
<dbReference type="GO" id="GO:0046872">
    <property type="term" value="F:metal ion binding"/>
    <property type="evidence" value="ECO:0007669"/>
    <property type="project" value="UniProtKB-KW"/>
</dbReference>
<dbReference type="Gene3D" id="3.40.50.200">
    <property type="entry name" value="Peptidase S8/S53 domain"/>
    <property type="match status" value="1"/>
</dbReference>
<dbReference type="GO" id="GO:0008240">
    <property type="term" value="F:tripeptidyl-peptidase activity"/>
    <property type="evidence" value="ECO:0007669"/>
    <property type="project" value="TreeGrafter"/>
</dbReference>
<sequence length="682" mass="75957">MEKKKKNHDKKHKKDKDNKDEDSNQDSAPDTPVSAPSSEGPLPDSSQSSTQSLPLPPVKSDSDSDSDSSDNDSTDIDSTESDKDSSSVKPKTSSSSSSSSDTDQEVKDKEKKKKKKKLTKKHGKRRHQKSILVSEITKSRKFVEHKSKIKLDSNTWKVERIANYHSALIELTFGIKQQNLDRLEQFVWEVSDPNHANYGKHMKFEQVKELVKPKKESIKIVQEWLEENNIKSHKLTDSGDFIKVTVPIEVAEALLQVAYNKMVHRVSKVAFYRSLDPYTLPIDISDHVDFVGGVNHLPNIRPSPRPPKSKKFPKGIDLEDETLRGFDPYLTPKLIRQSMNVTLNSTSCPQNSQAIAQFLQEYYSETDLLAFQKKFELPSQKVSSILGPNIQKSPGMETALDIQYILAMAPNTPTWVVSTAGLHEGQEPFLDWLVNISSMPDLPLVHSISYGDDESSIEKSYTDRVDTEFKKYAAMGRTIVFSSGDFGVGCNSECNSYSPGWPASSRFVLAIGGVILKQDGSIVGDTISGGGFSNYFSRPSYQDTEVSSYLNYLNGSLAEYFNSSGRGYPDISSFSENVLIVYKDSILPIGGTSASAPIIAGLLTLINDQRLLKNKSPIGFFNPLLYKISRERDDAFIRVTSGENNYKCCKKGFKATKDLAWNPISGLGVPNFGNLLDIVMTY</sequence>
<dbReference type="PROSITE" id="PS00138">
    <property type="entry name" value="SUBTILASE_SER"/>
    <property type="match status" value="1"/>
</dbReference>
<comment type="caution">
    <text evidence="8">Lacks conserved residue(s) required for the propagation of feature annotation.</text>
</comment>
<accession>A0A8J4Q3I7</accession>
<feature type="compositionally biased region" description="Acidic residues" evidence="9">
    <location>
        <begin position="63"/>
        <end position="79"/>
    </location>
</feature>
<protein>
    <recommendedName>
        <fullName evidence="10">Peptidase S53 domain-containing protein</fullName>
    </recommendedName>
</protein>
<evidence type="ECO:0000256" key="3">
    <source>
        <dbReference type="ARBA" id="ARBA00022723"/>
    </source>
</evidence>
<dbReference type="OrthoDB" id="16742at2759"/>
<dbReference type="SMART" id="SM00944">
    <property type="entry name" value="Pro-kuma_activ"/>
    <property type="match status" value="1"/>
</dbReference>
<feature type="compositionally biased region" description="Low complexity" evidence="9">
    <location>
        <begin position="87"/>
        <end position="101"/>
    </location>
</feature>
<dbReference type="EMBL" id="AJWJ01000204">
    <property type="protein sequence ID" value="KAF2073436.1"/>
    <property type="molecule type" value="Genomic_DNA"/>
</dbReference>
<keyword evidence="6" id="KW-0106">Calcium</keyword>
<feature type="region of interest" description="Disordered" evidence="9">
    <location>
        <begin position="1"/>
        <end position="131"/>
    </location>
</feature>
<dbReference type="AlphaFoldDB" id="A0A8J4Q3I7"/>
<evidence type="ECO:0000259" key="10">
    <source>
        <dbReference type="PROSITE" id="PS51695"/>
    </source>
</evidence>